<dbReference type="SMART" id="SM00034">
    <property type="entry name" value="CLECT"/>
    <property type="match status" value="1"/>
</dbReference>
<dbReference type="AlphaFoldDB" id="A0A6P4YJV9"/>
<keyword evidence="1" id="KW-0732">Signal</keyword>
<name>A0A6P4YJV9_BRABE</name>
<dbReference type="InterPro" id="IPR016187">
    <property type="entry name" value="CTDL_fold"/>
</dbReference>
<evidence type="ECO:0000313" key="4">
    <source>
        <dbReference type="Proteomes" id="UP000515135"/>
    </source>
</evidence>
<sequence length="315" mass="35713">MFVWRLLCTVGTICCLLITNCRGEGAWLRQDTSWVVNSTGTPRVSNGVTYDAAKALDGDTNTYWNVMDTWRNYNNWYIVLDIAAPLNLTRIAANCNGDTNHDIAAFKLQSSQVGSPYSWEDVVSVDNVQGGTDQRQEFGGFQGTARYWRFVVTRTHGGWQPYLTELNLYSISPGCLNGYVFHQHSRRCFKAFNDRTTYNGAVSRCSLDGGTLAIPRDNTTNEFLIDLKNGVDNNAWFRFGLTDVHQEGVWMWDDNVPLGDFRPWGPEEPNNGNGNEDCAEYFPESHSKKNTWNDGLCTKADRKFICQLSQLGFWE</sequence>
<organism evidence="4 5">
    <name type="scientific">Branchiostoma belcheri</name>
    <name type="common">Amphioxus</name>
    <dbReference type="NCBI Taxonomy" id="7741"/>
    <lineage>
        <taxon>Eukaryota</taxon>
        <taxon>Metazoa</taxon>
        <taxon>Chordata</taxon>
        <taxon>Cephalochordata</taxon>
        <taxon>Leptocardii</taxon>
        <taxon>Amphioxiformes</taxon>
        <taxon>Branchiostomatidae</taxon>
        <taxon>Branchiostoma</taxon>
    </lineage>
</organism>
<keyword evidence="4" id="KW-1185">Reference proteome</keyword>
<dbReference type="KEGG" id="bbel:109464753"/>
<dbReference type="Proteomes" id="UP000515135">
    <property type="component" value="Unplaced"/>
</dbReference>
<dbReference type="GeneID" id="109464753"/>
<dbReference type="PROSITE" id="PS50041">
    <property type="entry name" value="C_TYPE_LECTIN_2"/>
    <property type="match status" value="1"/>
</dbReference>
<dbReference type="PANTHER" id="PTHR22801:SF63">
    <property type="entry name" value="C-TYPE LECTIN DOMAIN-CONTAINING PROTEIN"/>
    <property type="match status" value="1"/>
</dbReference>
<feature type="signal peptide" evidence="1">
    <location>
        <begin position="1"/>
        <end position="23"/>
    </location>
</feature>
<evidence type="ECO:0000256" key="1">
    <source>
        <dbReference type="SAM" id="SignalP"/>
    </source>
</evidence>
<dbReference type="InterPro" id="IPR008979">
    <property type="entry name" value="Galactose-bd-like_sf"/>
</dbReference>
<dbReference type="InterPro" id="IPR001304">
    <property type="entry name" value="C-type_lectin-like"/>
</dbReference>
<dbReference type="InterPro" id="IPR016186">
    <property type="entry name" value="C-type_lectin-like/link_sf"/>
</dbReference>
<dbReference type="PANTHER" id="PTHR22801">
    <property type="entry name" value="LITHOSTATHINE"/>
    <property type="match status" value="1"/>
</dbReference>
<accession>A0A6P4YJV9</accession>
<dbReference type="Gene3D" id="2.60.120.260">
    <property type="entry name" value="Galactose-binding domain-like"/>
    <property type="match status" value="1"/>
</dbReference>
<dbReference type="RefSeq" id="XP_019617386.1">
    <property type="nucleotide sequence ID" value="XM_019761827.1"/>
</dbReference>
<feature type="domain" description="C-type lectin" evidence="3">
    <location>
        <begin position="184"/>
        <end position="299"/>
    </location>
</feature>
<dbReference type="SUPFAM" id="SSF49785">
    <property type="entry name" value="Galactose-binding domain-like"/>
    <property type="match status" value="1"/>
</dbReference>
<dbReference type="SUPFAM" id="SSF56436">
    <property type="entry name" value="C-type lectin-like"/>
    <property type="match status" value="1"/>
</dbReference>
<feature type="chain" id="PRO_5028340084" evidence="1">
    <location>
        <begin position="24"/>
        <end position="315"/>
    </location>
</feature>
<dbReference type="Pfam" id="PF00059">
    <property type="entry name" value="Lectin_C"/>
    <property type="match status" value="1"/>
</dbReference>
<dbReference type="PROSITE" id="PS50022">
    <property type="entry name" value="FA58C_3"/>
    <property type="match status" value="1"/>
</dbReference>
<dbReference type="Gene3D" id="3.10.100.10">
    <property type="entry name" value="Mannose-Binding Protein A, subunit A"/>
    <property type="match status" value="1"/>
</dbReference>
<reference evidence="5" key="1">
    <citation type="submission" date="2025-08" db="UniProtKB">
        <authorList>
            <consortium name="RefSeq"/>
        </authorList>
    </citation>
    <scope>IDENTIFICATION</scope>
    <source>
        <tissue evidence="5">Gonad</tissue>
    </source>
</reference>
<dbReference type="CDD" id="cd00037">
    <property type="entry name" value="CLECT"/>
    <property type="match status" value="1"/>
</dbReference>
<evidence type="ECO:0000313" key="5">
    <source>
        <dbReference type="RefSeq" id="XP_019617386.1"/>
    </source>
</evidence>
<dbReference type="InterPro" id="IPR000421">
    <property type="entry name" value="FA58C"/>
</dbReference>
<dbReference type="InterPro" id="IPR050801">
    <property type="entry name" value="Ca-Dep_Lectins_ImmuneDev"/>
</dbReference>
<dbReference type="Pfam" id="PF00754">
    <property type="entry name" value="F5_F8_type_C"/>
    <property type="match status" value="1"/>
</dbReference>
<protein>
    <submittedName>
        <fullName evidence="5">Uncharacterized protein LOC109464753</fullName>
    </submittedName>
</protein>
<gene>
    <name evidence="5" type="primary">LOC109464753</name>
</gene>
<evidence type="ECO:0000259" key="2">
    <source>
        <dbReference type="PROSITE" id="PS50022"/>
    </source>
</evidence>
<proteinExistence type="predicted"/>
<evidence type="ECO:0000259" key="3">
    <source>
        <dbReference type="PROSITE" id="PS50041"/>
    </source>
</evidence>
<feature type="domain" description="F5/8 type C" evidence="2">
    <location>
        <begin position="21"/>
        <end position="171"/>
    </location>
</feature>